<dbReference type="Proteomes" id="UP001387364">
    <property type="component" value="Chromosome"/>
</dbReference>
<name>A0ABZ2N9T5_9BACI</name>
<dbReference type="Gene3D" id="6.10.140.1110">
    <property type="match status" value="1"/>
</dbReference>
<dbReference type="InterPro" id="IPR021297">
    <property type="entry name" value="YlqD"/>
</dbReference>
<accession>A0ABZ2N9T5</accession>
<evidence type="ECO:0000313" key="2">
    <source>
        <dbReference type="EMBL" id="WXB94309.1"/>
    </source>
</evidence>
<evidence type="ECO:0000313" key="3">
    <source>
        <dbReference type="Proteomes" id="UP001387364"/>
    </source>
</evidence>
<dbReference type="EMBL" id="CP147404">
    <property type="protein sequence ID" value="WXB94309.1"/>
    <property type="molecule type" value="Genomic_DNA"/>
</dbReference>
<reference evidence="2 3" key="1">
    <citation type="submission" date="2024-02" db="EMBL/GenBank/DDBJ databases">
        <title>Seven novel Bacillus-like species.</title>
        <authorList>
            <person name="Liu G."/>
        </authorList>
    </citation>
    <scope>NUCLEOTIDE SEQUENCE [LARGE SCALE GENOMIC DNA]</scope>
    <source>
        <strain evidence="2 3">FJAT-52991</strain>
    </source>
</reference>
<evidence type="ECO:0000256" key="1">
    <source>
        <dbReference type="SAM" id="Coils"/>
    </source>
</evidence>
<gene>
    <name evidence="2" type="ORF">WDJ61_06695</name>
</gene>
<proteinExistence type="predicted"/>
<organism evidence="2 3">
    <name type="scientific">Bacillus kandeliae</name>
    <dbReference type="NCBI Taxonomy" id="3129297"/>
    <lineage>
        <taxon>Bacteria</taxon>
        <taxon>Bacillati</taxon>
        <taxon>Bacillota</taxon>
        <taxon>Bacilli</taxon>
        <taxon>Bacillales</taxon>
        <taxon>Bacillaceae</taxon>
        <taxon>Bacillus</taxon>
    </lineage>
</organism>
<keyword evidence="1" id="KW-0175">Coiled coil</keyword>
<dbReference type="RefSeq" id="WP_338753971.1">
    <property type="nucleotide sequence ID" value="NZ_CP147404.1"/>
</dbReference>
<keyword evidence="3" id="KW-1185">Reference proteome</keyword>
<protein>
    <submittedName>
        <fullName evidence="2">YlqD family protein</fullName>
    </submittedName>
</protein>
<feature type="coiled-coil region" evidence="1">
    <location>
        <begin position="22"/>
        <end position="63"/>
    </location>
</feature>
<dbReference type="Pfam" id="PF11068">
    <property type="entry name" value="YlqD"/>
    <property type="match status" value="1"/>
</dbReference>
<sequence length="128" mass="15380">MYILQTVVVKQVLTEKMKRQLLLSYEEQKSQLQREYEQLRFEQKKAEKKYKNSKKESAQLYEKEMQKRLDKIQNIEFQVNQLSLLPLGSELKEQELQTMTEVNVGDRWSDIENEKTIIIKDGIIIDIR</sequence>